<organism evidence="2 3">
    <name type="scientific">Patagioenas fasciata monilis</name>
    <dbReference type="NCBI Taxonomy" id="372326"/>
    <lineage>
        <taxon>Eukaryota</taxon>
        <taxon>Metazoa</taxon>
        <taxon>Chordata</taxon>
        <taxon>Craniata</taxon>
        <taxon>Vertebrata</taxon>
        <taxon>Euteleostomi</taxon>
        <taxon>Archelosauria</taxon>
        <taxon>Archosauria</taxon>
        <taxon>Dinosauria</taxon>
        <taxon>Saurischia</taxon>
        <taxon>Theropoda</taxon>
        <taxon>Coelurosauria</taxon>
        <taxon>Aves</taxon>
        <taxon>Neognathae</taxon>
        <taxon>Neoaves</taxon>
        <taxon>Columbimorphae</taxon>
        <taxon>Columbiformes</taxon>
        <taxon>Columbidae</taxon>
        <taxon>Patagioenas</taxon>
    </lineage>
</organism>
<sequence length="80" mass="8487">MTPGCRREGTFEAKEAAPQRTPRPPLFFGEGPALSPCRPPREDQGSRFPSCPCPPRERGSGARCCLESGLGSGAGTAQRL</sequence>
<reference evidence="2 3" key="1">
    <citation type="submission" date="2016-02" db="EMBL/GenBank/DDBJ databases">
        <title>Band-tailed pigeon sequencing and assembly.</title>
        <authorList>
            <person name="Soares A.E."/>
            <person name="Novak B.J."/>
            <person name="Rice E.S."/>
            <person name="O'Connell B."/>
            <person name="Chang D."/>
            <person name="Weber S."/>
            <person name="Shapiro B."/>
        </authorList>
    </citation>
    <scope>NUCLEOTIDE SEQUENCE [LARGE SCALE GENOMIC DNA]</scope>
    <source>
        <strain evidence="2">BTP2013</strain>
        <tissue evidence="2">Blood</tissue>
    </source>
</reference>
<feature type="region of interest" description="Disordered" evidence="1">
    <location>
        <begin position="1"/>
        <end position="80"/>
    </location>
</feature>
<name>A0A1V4JS39_PATFA</name>
<keyword evidence="3" id="KW-1185">Reference proteome</keyword>
<accession>A0A1V4JS39</accession>
<protein>
    <submittedName>
        <fullName evidence="2">Uncharacterized protein</fullName>
    </submittedName>
</protein>
<evidence type="ECO:0000256" key="1">
    <source>
        <dbReference type="SAM" id="MobiDB-lite"/>
    </source>
</evidence>
<dbReference type="AlphaFoldDB" id="A0A1V4JS39"/>
<comment type="caution">
    <text evidence="2">The sequence shown here is derived from an EMBL/GenBank/DDBJ whole genome shotgun (WGS) entry which is preliminary data.</text>
</comment>
<dbReference type="Proteomes" id="UP000190648">
    <property type="component" value="Unassembled WGS sequence"/>
</dbReference>
<proteinExistence type="predicted"/>
<evidence type="ECO:0000313" key="2">
    <source>
        <dbReference type="EMBL" id="OPJ74865.1"/>
    </source>
</evidence>
<gene>
    <name evidence="2" type="ORF">AV530_018374</name>
</gene>
<dbReference type="EMBL" id="LSYS01006629">
    <property type="protein sequence ID" value="OPJ74865.1"/>
    <property type="molecule type" value="Genomic_DNA"/>
</dbReference>
<evidence type="ECO:0000313" key="3">
    <source>
        <dbReference type="Proteomes" id="UP000190648"/>
    </source>
</evidence>
<feature type="compositionally biased region" description="Basic and acidic residues" evidence="1">
    <location>
        <begin position="1"/>
        <end position="17"/>
    </location>
</feature>